<dbReference type="SMART" id="SM00220">
    <property type="entry name" value="S_TKc"/>
    <property type="match status" value="1"/>
</dbReference>
<organism evidence="23 24">
    <name type="scientific">Vitis vinifera</name>
    <name type="common">Grape</name>
    <dbReference type="NCBI Taxonomy" id="29760"/>
    <lineage>
        <taxon>Eukaryota</taxon>
        <taxon>Viridiplantae</taxon>
        <taxon>Streptophyta</taxon>
        <taxon>Embryophyta</taxon>
        <taxon>Tracheophyta</taxon>
        <taxon>Spermatophyta</taxon>
        <taxon>Magnoliopsida</taxon>
        <taxon>eudicotyledons</taxon>
        <taxon>Gunneridae</taxon>
        <taxon>Pentapetalae</taxon>
        <taxon>rosids</taxon>
        <taxon>Vitales</taxon>
        <taxon>Vitaceae</taxon>
        <taxon>Viteae</taxon>
        <taxon>Vitis</taxon>
    </lineage>
</organism>
<dbReference type="InterPro" id="IPR011009">
    <property type="entry name" value="Kinase-like_dom_sf"/>
</dbReference>
<dbReference type="PROSITE" id="PS50927">
    <property type="entry name" value="BULB_LECTIN"/>
    <property type="match status" value="1"/>
</dbReference>
<dbReference type="GO" id="GO:0004674">
    <property type="term" value="F:protein serine/threonine kinase activity"/>
    <property type="evidence" value="ECO:0007669"/>
    <property type="project" value="UniProtKB-KW"/>
</dbReference>
<dbReference type="Proteomes" id="UP000288805">
    <property type="component" value="Unassembled WGS sequence"/>
</dbReference>
<evidence type="ECO:0000256" key="17">
    <source>
        <dbReference type="PIRNR" id="PIRNR000641"/>
    </source>
</evidence>
<evidence type="ECO:0000256" key="2">
    <source>
        <dbReference type="ARBA" id="ARBA00022527"/>
    </source>
</evidence>
<keyword evidence="23" id="KW-0430">Lectin</keyword>
<dbReference type="Gene3D" id="2.90.10.10">
    <property type="entry name" value="Bulb-type lectin domain"/>
    <property type="match status" value="2"/>
</dbReference>
<dbReference type="EC" id="2.7.11.1" evidence="17"/>
<evidence type="ECO:0000256" key="13">
    <source>
        <dbReference type="ARBA" id="ARBA00023170"/>
    </source>
</evidence>
<evidence type="ECO:0000256" key="6">
    <source>
        <dbReference type="ARBA" id="ARBA00022729"/>
    </source>
</evidence>
<evidence type="ECO:0000259" key="21">
    <source>
        <dbReference type="PROSITE" id="PS50011"/>
    </source>
</evidence>
<keyword evidence="6 20" id="KW-0732">Signal</keyword>
<dbReference type="InterPro" id="IPR036426">
    <property type="entry name" value="Bulb-type_lectin_dom_sf"/>
</dbReference>
<evidence type="ECO:0000256" key="4">
    <source>
        <dbReference type="ARBA" id="ARBA00022679"/>
    </source>
</evidence>
<dbReference type="GO" id="GO:0106310">
    <property type="term" value="F:protein serine kinase activity"/>
    <property type="evidence" value="ECO:0007669"/>
    <property type="project" value="RHEA"/>
</dbReference>
<evidence type="ECO:0000256" key="7">
    <source>
        <dbReference type="ARBA" id="ARBA00022741"/>
    </source>
</evidence>
<dbReference type="SMART" id="SM00108">
    <property type="entry name" value="B_lectin"/>
    <property type="match status" value="1"/>
</dbReference>
<dbReference type="PANTHER" id="PTHR47976">
    <property type="entry name" value="G-TYPE LECTIN S-RECEPTOR-LIKE SERINE/THREONINE-PROTEIN KINASE SD2-5"/>
    <property type="match status" value="1"/>
</dbReference>
<gene>
    <name evidence="23" type="primary">RLK1_9</name>
    <name evidence="23" type="ORF">CK203_004903</name>
</gene>
<evidence type="ECO:0000256" key="19">
    <source>
        <dbReference type="SAM" id="Phobius"/>
    </source>
</evidence>
<name>A0A438KGD5_VITVI</name>
<evidence type="ECO:0000256" key="8">
    <source>
        <dbReference type="ARBA" id="ARBA00022777"/>
    </source>
</evidence>
<dbReference type="InterPro" id="IPR001480">
    <property type="entry name" value="Bulb-type_lectin_dom"/>
</dbReference>
<evidence type="ECO:0000313" key="23">
    <source>
        <dbReference type="EMBL" id="RVX20251.1"/>
    </source>
</evidence>
<sequence>MAFSMLHLAGHLFLFVLLLPSWPLVFSQADSRIPLGSSLLASHDSSSWPSPSGEFAFGFYPLDGQAHFLLAIWYEKISEKTLVWYANGGNPAPEGSKVELTSEGQFILSDPKGNKIWEPDSSINGIIAYALMLDNGNFVLTNGSGNSGYAWESFKSPSDTILPGQILDIGGTLSSRRAEGNYSKGRFQLRLIPDGNFVLNTLDVLTDTPTDAYYWSNTYSEDRKNAGHQGTLDFDGIFTIYTRPKSTANGSWVPSWSIPKDICSENWGESGSGICGFNTHCILDSNGRPICECFPGFSYIDPSNNFSGCKQDRPQKCEPGELRPLENEEDCWKSCLYDCNCIVAVPIGSACEKKRLPLTNGRVDGSTNRKAFIKLPKPDASSCEPPIQNPEEKSKGQATLILVGSFLLGGSVFLNFLLAAAISLVRLRSGQERQKITGESSILERNIRSFTYKELEEATDGFREVLGRGAFGTVYKGVLSSSNSRTHVAVKNLDRLAQERENEFKTEASIIAMTHHKNLVRLLGFCDEGPHKLLVYEFMSNGTLASFLFGDSRPDWKKRMGLAFGIARGIMYLHEECSTQIIHCDIKPQNILLDDSFTARISDFGLAKLLMSDQSRTLTAIRGTKGYEEPRFATRKEEEAILTDWAYDCYQGGRVEKLVENDEEARNYMRTVERLVMVAIWCIQEDPALRPSMRNVIQMLEGVAEVPVPPCPFPYSSAI</sequence>
<dbReference type="GO" id="GO:0016020">
    <property type="term" value="C:membrane"/>
    <property type="evidence" value="ECO:0007669"/>
    <property type="project" value="UniProtKB-SubCell"/>
</dbReference>
<dbReference type="PROSITE" id="PS50011">
    <property type="entry name" value="PROTEIN_KINASE_DOM"/>
    <property type="match status" value="1"/>
</dbReference>
<dbReference type="FunFam" id="2.90.10.10:FF:000013">
    <property type="entry name" value="G-type lectin S-receptor-like serine/threonine-protein kinase LECRK1"/>
    <property type="match status" value="1"/>
</dbReference>
<keyword evidence="8 17" id="KW-0418">Kinase</keyword>
<dbReference type="InterPro" id="IPR001245">
    <property type="entry name" value="Ser-Thr/Tyr_kinase_cat_dom"/>
</dbReference>
<keyword evidence="10 19" id="KW-1133">Transmembrane helix</keyword>
<evidence type="ECO:0000256" key="12">
    <source>
        <dbReference type="ARBA" id="ARBA00023157"/>
    </source>
</evidence>
<dbReference type="PANTHER" id="PTHR47976:SF116">
    <property type="entry name" value="RECEPTOR-LIKE SERINE_THREONINE-PROTEIN KINASE"/>
    <property type="match status" value="1"/>
</dbReference>
<proteinExistence type="inferred from homology"/>
<evidence type="ECO:0000256" key="20">
    <source>
        <dbReference type="SAM" id="SignalP"/>
    </source>
</evidence>
<comment type="caution">
    <text evidence="23">The sequence shown here is derived from an EMBL/GenBank/DDBJ whole genome shotgun (WGS) entry which is preliminary data.</text>
</comment>
<comment type="catalytic activity">
    <reaction evidence="16 17">
        <text>L-seryl-[protein] + ATP = O-phospho-L-seryl-[protein] + ADP + H(+)</text>
        <dbReference type="Rhea" id="RHEA:17989"/>
        <dbReference type="Rhea" id="RHEA-COMP:9863"/>
        <dbReference type="Rhea" id="RHEA-COMP:11604"/>
        <dbReference type="ChEBI" id="CHEBI:15378"/>
        <dbReference type="ChEBI" id="CHEBI:29999"/>
        <dbReference type="ChEBI" id="CHEBI:30616"/>
        <dbReference type="ChEBI" id="CHEBI:83421"/>
        <dbReference type="ChEBI" id="CHEBI:456216"/>
        <dbReference type="EC" id="2.7.11.1"/>
    </reaction>
</comment>
<evidence type="ECO:0000256" key="5">
    <source>
        <dbReference type="ARBA" id="ARBA00022692"/>
    </source>
</evidence>
<keyword evidence="4 17" id="KW-0808">Transferase</keyword>
<keyword evidence="13 23" id="KW-0675">Receptor</keyword>
<evidence type="ECO:0000313" key="24">
    <source>
        <dbReference type="Proteomes" id="UP000288805"/>
    </source>
</evidence>
<evidence type="ECO:0000256" key="1">
    <source>
        <dbReference type="ARBA" id="ARBA00004479"/>
    </source>
</evidence>
<evidence type="ECO:0000256" key="15">
    <source>
        <dbReference type="ARBA" id="ARBA00047899"/>
    </source>
</evidence>
<evidence type="ECO:0000256" key="10">
    <source>
        <dbReference type="ARBA" id="ARBA00022989"/>
    </source>
</evidence>
<evidence type="ECO:0000256" key="18">
    <source>
        <dbReference type="PROSITE-ProRule" id="PRU10141"/>
    </source>
</evidence>
<evidence type="ECO:0000256" key="14">
    <source>
        <dbReference type="ARBA" id="ARBA00023180"/>
    </source>
</evidence>
<comment type="catalytic activity">
    <reaction evidence="15 17">
        <text>L-threonyl-[protein] + ATP = O-phospho-L-threonyl-[protein] + ADP + H(+)</text>
        <dbReference type="Rhea" id="RHEA:46608"/>
        <dbReference type="Rhea" id="RHEA-COMP:11060"/>
        <dbReference type="Rhea" id="RHEA-COMP:11605"/>
        <dbReference type="ChEBI" id="CHEBI:15378"/>
        <dbReference type="ChEBI" id="CHEBI:30013"/>
        <dbReference type="ChEBI" id="CHEBI:30616"/>
        <dbReference type="ChEBI" id="CHEBI:61977"/>
        <dbReference type="ChEBI" id="CHEBI:456216"/>
        <dbReference type="EC" id="2.7.11.1"/>
    </reaction>
</comment>
<evidence type="ECO:0000256" key="3">
    <source>
        <dbReference type="ARBA" id="ARBA00022536"/>
    </source>
</evidence>
<dbReference type="FunFam" id="3.30.200.20:FF:000059">
    <property type="entry name" value="S-receptor-like serine/threonine-protein kinase"/>
    <property type="match status" value="1"/>
</dbReference>
<dbReference type="InterPro" id="IPR008271">
    <property type="entry name" value="Ser/Thr_kinase_AS"/>
</dbReference>
<evidence type="ECO:0000259" key="22">
    <source>
        <dbReference type="PROSITE" id="PS50927"/>
    </source>
</evidence>
<evidence type="ECO:0000256" key="16">
    <source>
        <dbReference type="ARBA" id="ARBA00048679"/>
    </source>
</evidence>
<dbReference type="InterPro" id="IPR024171">
    <property type="entry name" value="SRK-like_kinase"/>
</dbReference>
<feature type="domain" description="Bulb-type lectin" evidence="22">
    <location>
        <begin position="31"/>
        <end position="153"/>
    </location>
</feature>
<feature type="signal peptide" evidence="20">
    <location>
        <begin position="1"/>
        <end position="29"/>
    </location>
</feature>
<dbReference type="InterPro" id="IPR000719">
    <property type="entry name" value="Prot_kinase_dom"/>
</dbReference>
<dbReference type="FunFam" id="1.10.510.10:FF:001023">
    <property type="entry name" value="Os07g0541700 protein"/>
    <property type="match status" value="1"/>
</dbReference>
<keyword evidence="3" id="KW-0245">EGF-like domain</keyword>
<evidence type="ECO:0000256" key="9">
    <source>
        <dbReference type="ARBA" id="ARBA00022840"/>
    </source>
</evidence>
<dbReference type="GO" id="GO:0005524">
    <property type="term" value="F:ATP binding"/>
    <property type="evidence" value="ECO:0007669"/>
    <property type="project" value="UniProtKB-UniRule"/>
</dbReference>
<dbReference type="InterPro" id="IPR017441">
    <property type="entry name" value="Protein_kinase_ATP_BS"/>
</dbReference>
<dbReference type="PROSITE" id="PS00108">
    <property type="entry name" value="PROTEIN_KINASE_ST"/>
    <property type="match status" value="1"/>
</dbReference>
<dbReference type="Gene3D" id="3.30.200.20">
    <property type="entry name" value="Phosphorylase Kinase, domain 1"/>
    <property type="match status" value="1"/>
</dbReference>
<keyword evidence="11 19" id="KW-0472">Membrane</keyword>
<feature type="chain" id="PRO_5019280403" description="Receptor-like serine/threonine-protein kinase" evidence="20">
    <location>
        <begin position="30"/>
        <end position="719"/>
    </location>
</feature>
<comment type="subcellular location">
    <subcellularLocation>
        <location evidence="1">Membrane</location>
        <topology evidence="1">Single-pass type I membrane protein</topology>
    </subcellularLocation>
</comment>
<keyword evidence="2 17" id="KW-0723">Serine/threonine-protein kinase</keyword>
<dbReference type="CDD" id="cd00028">
    <property type="entry name" value="B_lectin"/>
    <property type="match status" value="1"/>
</dbReference>
<keyword evidence="5 19" id="KW-0812">Transmembrane</keyword>
<dbReference type="EMBL" id="QGNW01000007">
    <property type="protein sequence ID" value="RVX20251.1"/>
    <property type="molecule type" value="Genomic_DNA"/>
</dbReference>
<feature type="binding site" evidence="18">
    <location>
        <position position="491"/>
    </location>
    <ligand>
        <name>ATP</name>
        <dbReference type="ChEBI" id="CHEBI:30616"/>
    </ligand>
</feature>
<keyword evidence="7 17" id="KW-0547">Nucleotide-binding</keyword>
<feature type="domain" description="Protein kinase" evidence="21">
    <location>
        <begin position="460"/>
        <end position="719"/>
    </location>
</feature>
<feature type="transmembrane region" description="Helical" evidence="19">
    <location>
        <begin position="400"/>
        <end position="425"/>
    </location>
</feature>
<keyword evidence="12" id="KW-1015">Disulfide bond</keyword>
<dbReference type="AlphaFoldDB" id="A0A438KGD5"/>
<dbReference type="Gene3D" id="1.10.510.10">
    <property type="entry name" value="Transferase(Phosphotransferase) domain 1"/>
    <property type="match status" value="2"/>
</dbReference>
<comment type="similarity">
    <text evidence="17">Belongs to the protein kinase superfamily. Ser/Thr protein kinase family.</text>
</comment>
<dbReference type="PROSITE" id="PS00107">
    <property type="entry name" value="PROTEIN_KINASE_ATP"/>
    <property type="match status" value="1"/>
</dbReference>
<protein>
    <recommendedName>
        <fullName evidence="17">Receptor-like serine/threonine-protein kinase</fullName>
        <ecNumber evidence="17">2.7.11.1</ecNumber>
    </recommendedName>
</protein>
<accession>A0A438KGD5</accession>
<dbReference type="GO" id="GO:0030246">
    <property type="term" value="F:carbohydrate binding"/>
    <property type="evidence" value="ECO:0007669"/>
    <property type="project" value="UniProtKB-KW"/>
</dbReference>
<dbReference type="Pfam" id="PF01453">
    <property type="entry name" value="B_lectin"/>
    <property type="match status" value="1"/>
</dbReference>
<evidence type="ECO:0000256" key="11">
    <source>
        <dbReference type="ARBA" id="ARBA00023136"/>
    </source>
</evidence>
<keyword evidence="14" id="KW-0325">Glycoprotein</keyword>
<dbReference type="Pfam" id="PF07714">
    <property type="entry name" value="PK_Tyr_Ser-Thr"/>
    <property type="match status" value="1"/>
</dbReference>
<reference evidence="23 24" key="1">
    <citation type="journal article" date="2018" name="PLoS Genet.">
        <title>Population sequencing reveals clonal diversity and ancestral inbreeding in the grapevine cultivar Chardonnay.</title>
        <authorList>
            <person name="Roach M.J."/>
            <person name="Johnson D.L."/>
            <person name="Bohlmann J."/>
            <person name="van Vuuren H.J."/>
            <person name="Jones S.J."/>
            <person name="Pretorius I.S."/>
            <person name="Schmidt S.A."/>
            <person name="Borneman A.R."/>
        </authorList>
    </citation>
    <scope>NUCLEOTIDE SEQUENCE [LARGE SCALE GENOMIC DNA]</scope>
    <source>
        <strain evidence="24">cv. Chardonnay</strain>
        <tissue evidence="23">Leaf</tissue>
    </source>
</reference>
<dbReference type="PIRSF" id="PIRSF000641">
    <property type="entry name" value="SRK"/>
    <property type="match status" value="1"/>
</dbReference>
<dbReference type="SUPFAM" id="SSF56112">
    <property type="entry name" value="Protein kinase-like (PK-like)"/>
    <property type="match status" value="1"/>
</dbReference>
<keyword evidence="9 17" id="KW-0067">ATP-binding</keyword>
<dbReference type="SUPFAM" id="SSF51110">
    <property type="entry name" value="alpha-D-mannose-specific plant lectins"/>
    <property type="match status" value="1"/>
</dbReference>
<dbReference type="InterPro" id="IPR051343">
    <property type="entry name" value="G-type_lectin_kinases/EP1-like"/>
</dbReference>